<evidence type="ECO:0000256" key="4">
    <source>
        <dbReference type="SAM" id="SignalP"/>
    </source>
</evidence>
<dbReference type="GO" id="GO:0070062">
    <property type="term" value="C:extracellular exosome"/>
    <property type="evidence" value="ECO:0007669"/>
    <property type="project" value="TreeGrafter"/>
</dbReference>
<dbReference type="Gene3D" id="1.10.238.10">
    <property type="entry name" value="EF-hand"/>
    <property type="match status" value="1"/>
</dbReference>
<dbReference type="PROSITE" id="PS50222">
    <property type="entry name" value="EF_HAND_2"/>
    <property type="match status" value="1"/>
</dbReference>
<sequence length="324" mass="36699">MQPFAAISLLFAVLVAAHGDHDNNGENAKLAGADYAIRHVCPHSDFGPVLPSDVVISPLRWLLNTTLHVWTRSDSFDLDSFFQLHDLNQDGIWDREEIEAIYGVHHVYSQKKSKDEVEHHKKADHVVDTILKLMDKNGDGQVTPEEFKAAGFSGLPSFDDIGAEGHHYDVESEFFLHHEEEYHSTLETQTDEAYNHPEDIEHFAHHEKIELLEAEREARYQGITVEEALHAHEHDTPPKAESAPRPKITRGAPKQDPADKYKNIAKEKENQSEWGTGEQGYKQPKSPVEKMRSVLLSRRDHRVLSAVSQEKFAIQGTYAVQIPA</sequence>
<dbReference type="AlphaFoldDB" id="A0A8I2YWT6"/>
<comment type="caution">
    <text evidence="6">The sequence shown here is derived from an EMBL/GenBank/DDBJ whole genome shotgun (WGS) entry which is preliminary data.</text>
</comment>
<dbReference type="CDD" id="cd00051">
    <property type="entry name" value="EFh"/>
    <property type="match status" value="1"/>
</dbReference>
<reference evidence="6" key="1">
    <citation type="submission" date="2021-03" db="EMBL/GenBank/DDBJ databases">
        <title>Evolutionary innovations through gain and loss of genes in the ectomycorrhizal Boletales.</title>
        <authorList>
            <person name="Wu G."/>
            <person name="Miyauchi S."/>
            <person name="Morin E."/>
            <person name="Yang Z.-L."/>
            <person name="Xu J."/>
            <person name="Martin F.M."/>
        </authorList>
    </citation>
    <scope>NUCLEOTIDE SEQUENCE</scope>
    <source>
        <strain evidence="6">BR01</strain>
    </source>
</reference>
<organism evidence="6 7">
    <name type="scientific">Boletus reticuloceps</name>
    <dbReference type="NCBI Taxonomy" id="495285"/>
    <lineage>
        <taxon>Eukaryota</taxon>
        <taxon>Fungi</taxon>
        <taxon>Dikarya</taxon>
        <taxon>Basidiomycota</taxon>
        <taxon>Agaricomycotina</taxon>
        <taxon>Agaricomycetes</taxon>
        <taxon>Agaricomycetidae</taxon>
        <taxon>Boletales</taxon>
        <taxon>Boletineae</taxon>
        <taxon>Boletaceae</taxon>
        <taxon>Boletoideae</taxon>
        <taxon>Boletus</taxon>
    </lineage>
</organism>
<dbReference type="PANTHER" id="PTHR19237">
    <property type="entry name" value="NUCLEOBINDIN"/>
    <property type="match status" value="1"/>
</dbReference>
<feature type="chain" id="PRO_5034293492" description="EF-hand domain-containing protein" evidence="4">
    <location>
        <begin position="20"/>
        <end position="324"/>
    </location>
</feature>
<evidence type="ECO:0000256" key="2">
    <source>
        <dbReference type="ARBA" id="ARBA00022837"/>
    </source>
</evidence>
<accession>A0A8I2YWT6</accession>
<dbReference type="EMBL" id="JAGFBS010000002">
    <property type="protein sequence ID" value="KAG6380764.1"/>
    <property type="molecule type" value="Genomic_DNA"/>
</dbReference>
<evidence type="ECO:0000256" key="1">
    <source>
        <dbReference type="ARBA" id="ARBA00022729"/>
    </source>
</evidence>
<dbReference type="PANTHER" id="PTHR19237:SF20">
    <property type="entry name" value="NUCLEOBINDIN 1"/>
    <property type="match status" value="1"/>
</dbReference>
<dbReference type="GO" id="GO:0005793">
    <property type="term" value="C:endoplasmic reticulum-Golgi intermediate compartment"/>
    <property type="evidence" value="ECO:0007669"/>
    <property type="project" value="TreeGrafter"/>
</dbReference>
<feature type="domain" description="EF-hand" evidence="5">
    <location>
        <begin position="122"/>
        <end position="157"/>
    </location>
</feature>
<dbReference type="GO" id="GO:0005509">
    <property type="term" value="F:calcium ion binding"/>
    <property type="evidence" value="ECO:0007669"/>
    <property type="project" value="InterPro"/>
</dbReference>
<name>A0A8I2YWT6_9AGAM</name>
<dbReference type="Proteomes" id="UP000683000">
    <property type="component" value="Unassembled WGS sequence"/>
</dbReference>
<dbReference type="PROSITE" id="PS00018">
    <property type="entry name" value="EF_HAND_1"/>
    <property type="match status" value="1"/>
</dbReference>
<dbReference type="Pfam" id="PF13499">
    <property type="entry name" value="EF-hand_7"/>
    <property type="match status" value="1"/>
</dbReference>
<keyword evidence="7" id="KW-1185">Reference proteome</keyword>
<keyword evidence="2" id="KW-0106">Calcium</keyword>
<feature type="compositionally biased region" description="Basic and acidic residues" evidence="3">
    <location>
        <begin position="256"/>
        <end position="271"/>
    </location>
</feature>
<dbReference type="SMART" id="SM00054">
    <property type="entry name" value="EFh"/>
    <property type="match status" value="2"/>
</dbReference>
<dbReference type="InterPro" id="IPR002048">
    <property type="entry name" value="EF_hand_dom"/>
</dbReference>
<feature type="region of interest" description="Disordered" evidence="3">
    <location>
        <begin position="229"/>
        <end position="293"/>
    </location>
</feature>
<dbReference type="InterPro" id="IPR011992">
    <property type="entry name" value="EF-hand-dom_pair"/>
</dbReference>
<feature type="signal peptide" evidence="4">
    <location>
        <begin position="1"/>
        <end position="19"/>
    </location>
</feature>
<dbReference type="SUPFAM" id="SSF47473">
    <property type="entry name" value="EF-hand"/>
    <property type="match status" value="1"/>
</dbReference>
<evidence type="ECO:0000313" key="7">
    <source>
        <dbReference type="Proteomes" id="UP000683000"/>
    </source>
</evidence>
<protein>
    <recommendedName>
        <fullName evidence="5">EF-hand domain-containing protein</fullName>
    </recommendedName>
</protein>
<proteinExistence type="predicted"/>
<keyword evidence="1 4" id="KW-0732">Signal</keyword>
<dbReference type="InterPro" id="IPR040250">
    <property type="entry name" value="Nucleobindin"/>
</dbReference>
<gene>
    <name evidence="6" type="ORF">JVT61DRAFT_5148</name>
</gene>
<dbReference type="OrthoDB" id="289247at2759"/>
<feature type="compositionally biased region" description="Basic and acidic residues" evidence="3">
    <location>
        <begin position="229"/>
        <end position="244"/>
    </location>
</feature>
<evidence type="ECO:0000313" key="6">
    <source>
        <dbReference type="EMBL" id="KAG6380764.1"/>
    </source>
</evidence>
<dbReference type="InterPro" id="IPR018247">
    <property type="entry name" value="EF_Hand_1_Ca_BS"/>
</dbReference>
<evidence type="ECO:0000256" key="3">
    <source>
        <dbReference type="SAM" id="MobiDB-lite"/>
    </source>
</evidence>
<evidence type="ECO:0000259" key="5">
    <source>
        <dbReference type="PROSITE" id="PS50222"/>
    </source>
</evidence>